<dbReference type="GO" id="GO:0048513">
    <property type="term" value="P:animal organ development"/>
    <property type="evidence" value="ECO:0007669"/>
    <property type="project" value="UniProtKB-ARBA"/>
</dbReference>
<dbReference type="OrthoDB" id="7728072at2759"/>
<keyword evidence="4" id="KW-0325">Glycoprotein</keyword>
<dbReference type="VEuPathDB" id="VectorBase:ASIC015470"/>
<dbReference type="Proteomes" id="UP000030765">
    <property type="component" value="Unassembled WGS sequence"/>
</dbReference>
<dbReference type="OMA" id="VEECDCH"/>
<keyword evidence="2" id="KW-0677">Repeat</keyword>
<dbReference type="AlphaFoldDB" id="A0A084WAT0"/>
<evidence type="ECO:0000313" key="9">
    <source>
        <dbReference type="Proteomes" id="UP000030765"/>
    </source>
</evidence>
<dbReference type="VEuPathDB" id="VectorBase:ASIS014443"/>
<dbReference type="EMBL" id="ATLV01022264">
    <property type="status" value="NOT_ANNOTATED_CDS"/>
    <property type="molecule type" value="Genomic_DNA"/>
</dbReference>
<dbReference type="Pfam" id="PF00052">
    <property type="entry name" value="Laminin_B"/>
    <property type="match status" value="1"/>
</dbReference>
<feature type="signal peptide" evidence="5">
    <location>
        <begin position="1"/>
        <end position="18"/>
    </location>
</feature>
<proteinExistence type="predicted"/>
<reference evidence="7 9" key="1">
    <citation type="journal article" date="2014" name="BMC Genomics">
        <title>Genome sequence of Anopheles sinensis provides insight into genetics basis of mosquito competence for malaria parasites.</title>
        <authorList>
            <person name="Zhou D."/>
            <person name="Zhang D."/>
            <person name="Ding G."/>
            <person name="Shi L."/>
            <person name="Hou Q."/>
            <person name="Ye Y."/>
            <person name="Xu Y."/>
            <person name="Zhou H."/>
            <person name="Xiong C."/>
            <person name="Li S."/>
            <person name="Yu J."/>
            <person name="Hong S."/>
            <person name="Yu X."/>
            <person name="Zou P."/>
            <person name="Chen C."/>
            <person name="Chang X."/>
            <person name="Wang W."/>
            <person name="Lv Y."/>
            <person name="Sun Y."/>
            <person name="Ma L."/>
            <person name="Shen B."/>
            <person name="Zhu C."/>
        </authorList>
    </citation>
    <scope>NUCLEOTIDE SEQUENCE [LARGE SCALE GENOMIC DNA]</scope>
</reference>
<reference evidence="8" key="2">
    <citation type="submission" date="2020-05" db="UniProtKB">
        <authorList>
            <consortium name="EnsemblMetazoa"/>
        </authorList>
    </citation>
    <scope>IDENTIFICATION</scope>
</reference>
<dbReference type="EnsemblMetazoa" id="ASIC015470-RA">
    <property type="protein sequence ID" value="ASIC015470-PA"/>
    <property type="gene ID" value="ASIC015470"/>
</dbReference>
<evidence type="ECO:0000256" key="5">
    <source>
        <dbReference type="SAM" id="SignalP"/>
    </source>
</evidence>
<keyword evidence="3" id="KW-1015">Disulfide bond</keyword>
<organism evidence="7">
    <name type="scientific">Anopheles sinensis</name>
    <name type="common">Mosquito</name>
    <dbReference type="NCBI Taxonomy" id="74873"/>
    <lineage>
        <taxon>Eukaryota</taxon>
        <taxon>Metazoa</taxon>
        <taxon>Ecdysozoa</taxon>
        <taxon>Arthropoda</taxon>
        <taxon>Hexapoda</taxon>
        <taxon>Insecta</taxon>
        <taxon>Pterygota</taxon>
        <taxon>Neoptera</taxon>
        <taxon>Endopterygota</taxon>
        <taxon>Diptera</taxon>
        <taxon>Nematocera</taxon>
        <taxon>Culicoidea</taxon>
        <taxon>Culicidae</taxon>
        <taxon>Anophelinae</taxon>
        <taxon>Anopheles</taxon>
    </lineage>
</organism>
<accession>A0A084WAT0</accession>
<dbReference type="Gene3D" id="2.10.25.10">
    <property type="entry name" value="Laminin"/>
    <property type="match status" value="1"/>
</dbReference>
<evidence type="ECO:0000256" key="4">
    <source>
        <dbReference type="ARBA" id="ARBA00023180"/>
    </source>
</evidence>
<name>A0A084WAT0_ANOSI</name>
<evidence type="ECO:0000313" key="8">
    <source>
        <dbReference type="EnsemblMetazoa" id="ASIC015470-PA"/>
    </source>
</evidence>
<dbReference type="InterPro" id="IPR000034">
    <property type="entry name" value="Laminin_IV"/>
</dbReference>
<evidence type="ECO:0000256" key="3">
    <source>
        <dbReference type="ARBA" id="ARBA00023157"/>
    </source>
</evidence>
<dbReference type="SUPFAM" id="SSF48726">
    <property type="entry name" value="Immunoglobulin"/>
    <property type="match status" value="1"/>
</dbReference>
<dbReference type="InterPro" id="IPR002049">
    <property type="entry name" value="LE_dom"/>
</dbReference>
<dbReference type="Pfam" id="PF00053">
    <property type="entry name" value="EGF_laminin"/>
    <property type="match status" value="1"/>
</dbReference>
<dbReference type="InterPro" id="IPR036179">
    <property type="entry name" value="Ig-like_dom_sf"/>
</dbReference>
<evidence type="ECO:0000256" key="1">
    <source>
        <dbReference type="ARBA" id="ARBA00022729"/>
    </source>
</evidence>
<feature type="chain" id="PRO_5001784467" evidence="5">
    <location>
        <begin position="19"/>
        <end position="377"/>
    </location>
</feature>
<dbReference type="SMART" id="SM00281">
    <property type="entry name" value="LamB"/>
    <property type="match status" value="1"/>
</dbReference>
<protein>
    <submittedName>
        <fullName evidence="7">AGAP010548-PA-like protein</fullName>
    </submittedName>
    <submittedName>
        <fullName evidence="8">Laminin IV type A domain-containing protein</fullName>
    </submittedName>
</protein>
<dbReference type="GO" id="GO:0048731">
    <property type="term" value="P:system development"/>
    <property type="evidence" value="ECO:0007669"/>
    <property type="project" value="UniProtKB-ARBA"/>
</dbReference>
<keyword evidence="1 5" id="KW-0732">Signal</keyword>
<feature type="domain" description="Laminin IV type A" evidence="6">
    <location>
        <begin position="140"/>
        <end position="328"/>
    </location>
</feature>
<dbReference type="PROSITE" id="PS51115">
    <property type="entry name" value="LAMININ_IVA"/>
    <property type="match status" value="1"/>
</dbReference>
<dbReference type="STRING" id="74873.A0A084WAT0"/>
<keyword evidence="9" id="KW-1185">Reference proteome</keyword>
<evidence type="ECO:0000256" key="2">
    <source>
        <dbReference type="ARBA" id="ARBA00022737"/>
    </source>
</evidence>
<sequence>MRRLLVLVLIGVFHLACGYVIQSEEEDHEYAPHYDVYLLEGKQLTLADYTNKKLYYPNWYFEGRLLTDPRCRVTQINLVCHSVSRHDAGLYELVATDRNDRRYLVMSANVHVTRDVPEPRAYEPVSRFVEEVERMPARDRYYDDCFCSGITGRCRMAEDLYRSVHNFNLSSAEPTERVFSTTDSTPERCVAIPGSVWGGNLVTSYGGYLRFPVTNECYVERKKPCVILADKRGLAIGHFLSPRHDTRELSVHMKESSWRLLNATEVSGTESNTYGAPQVDKFTFMSVLSHIHMVYIRGQYRSHKDSVLSMDLASAYDEGLGKVNTVEECLCHRGYAGLSCERCEKGYARNDETISTNGVCISLSELWRSIKRKYNVD</sequence>
<dbReference type="EMBL" id="KE525331">
    <property type="protein sequence ID" value="KFB47324.1"/>
    <property type="molecule type" value="Genomic_DNA"/>
</dbReference>
<dbReference type="GO" id="GO:0030154">
    <property type="term" value="P:cell differentiation"/>
    <property type="evidence" value="ECO:0007669"/>
    <property type="project" value="UniProtKB-ARBA"/>
</dbReference>
<dbReference type="CDD" id="cd00055">
    <property type="entry name" value="EGF_Lam"/>
    <property type="match status" value="1"/>
</dbReference>
<gene>
    <name evidence="7" type="ORF">ZHAS_00015470</name>
</gene>
<evidence type="ECO:0000313" key="7">
    <source>
        <dbReference type="EMBL" id="KFB47324.1"/>
    </source>
</evidence>
<dbReference type="PROSITE" id="PS01248">
    <property type="entry name" value="EGF_LAM_1"/>
    <property type="match status" value="1"/>
</dbReference>
<evidence type="ECO:0000259" key="6">
    <source>
        <dbReference type="PROSITE" id="PS51115"/>
    </source>
</evidence>